<organism evidence="1 2">
    <name type="scientific">Flagellimonas aurea</name>
    <dbReference type="NCBI Taxonomy" id="2915619"/>
    <lineage>
        <taxon>Bacteria</taxon>
        <taxon>Pseudomonadati</taxon>
        <taxon>Bacteroidota</taxon>
        <taxon>Flavobacteriia</taxon>
        <taxon>Flavobacteriales</taxon>
        <taxon>Flavobacteriaceae</taxon>
        <taxon>Flagellimonas</taxon>
    </lineage>
</organism>
<keyword evidence="2" id="KW-1185">Reference proteome</keyword>
<dbReference type="EMBL" id="JAFLNL010000005">
    <property type="protein sequence ID" value="MBO0354436.1"/>
    <property type="molecule type" value="Genomic_DNA"/>
</dbReference>
<evidence type="ECO:0000313" key="1">
    <source>
        <dbReference type="EMBL" id="MBO0354436.1"/>
    </source>
</evidence>
<name>A0ABS3G4U4_9FLAO</name>
<protein>
    <submittedName>
        <fullName evidence="1">Uncharacterized protein</fullName>
    </submittedName>
</protein>
<gene>
    <name evidence="1" type="ORF">J0656_10450</name>
</gene>
<reference evidence="1 2" key="1">
    <citation type="submission" date="2021-03" db="EMBL/GenBank/DDBJ databases">
        <title>Muricauda lutimaris sp. nov. and Muricauda ruestringensis sp. nov, two marine members of the Flavobacteriaceae isolated from deep sea sediments of Western Pacific.</title>
        <authorList>
            <person name="Zhao S."/>
            <person name="Liu R."/>
        </authorList>
    </citation>
    <scope>NUCLEOTIDE SEQUENCE [LARGE SCALE GENOMIC DNA]</scope>
    <source>
        <strain evidence="1 2">BC31-1-A7</strain>
    </source>
</reference>
<evidence type="ECO:0000313" key="2">
    <source>
        <dbReference type="Proteomes" id="UP000664044"/>
    </source>
</evidence>
<accession>A0ABS3G4U4</accession>
<proteinExistence type="predicted"/>
<sequence>MKTALIYTIIGLLAINSLTAQVKIGDNPQNLNPASLLELESTSRALVISRVTDAQMSAISPLRGALVYNTDQNCLHYYDGTAWINICEALDDSFTVSTRDDYMSQLYSNTLDSTVVITTTDNGDGSTNYNFEVGEITGSNIQNFSIEGRDIANGTIRGEKIAISSVDPLRIFSDGDDLTRQIILWNGNAGAEGEWQLILESDLQISEADGVIGNEVVDVTDGTLTRSGNGDAGDPYTLGVSPLGITENELANNAVTSNKILNSTILEEDIANDAVTLDKIANGTTSGQLMRWNGTDWVLVDETLLNITETDGIVGNEVTDATLNGSLTLNGTGTQADPLTLDVLDGGIDTDELADGAVTTNKILDANVTRAKFEDGTTTGQLMQWDGTDWVLIDESALNITETDGIIGNEVTDATLNGSLALNGTGTQADPLTLDVLDGGIDTDELADGAVSTNKILDANVTRAKLEDGTTNGQLMQWDGTDWVLVDETSLNITETDGIVGNEVTDATLNGSLALNGTGTQADPLTLDVLDGGIDTDELADGAVTTNKILDANVTRAKFEDGTTTGQLMQWDGTDWVLIDESALNITETDGIIGNEVTDATLNGSLALNGTGTQADPLTLDVLDGGIDTDELADGAVTTNKILDANVTRAKLEDGTTNGQLMQWDGTNWILIDTPTVSEGDGITVTPSGQDFNVAVTNPVVALGRVNNNATIVNASGVALPAAGSGVTRTSTGNYSVQFATPRPAGDVNYIVQLTVLNQPQPGTTIEVSNPTVNGFDVTIYAPFPMADFYETQDPTTPTTVDPHTHSVVVDNILYSPVDSSWYFTVTNL</sequence>
<dbReference type="Proteomes" id="UP000664044">
    <property type="component" value="Unassembled WGS sequence"/>
</dbReference>
<dbReference type="RefSeq" id="WP_207033515.1">
    <property type="nucleotide sequence ID" value="NZ_JAFLNL010000005.1"/>
</dbReference>
<comment type="caution">
    <text evidence="1">The sequence shown here is derived from an EMBL/GenBank/DDBJ whole genome shotgun (WGS) entry which is preliminary data.</text>
</comment>